<dbReference type="PANTHER" id="PTHR43662">
    <property type="match status" value="1"/>
</dbReference>
<evidence type="ECO:0000313" key="3">
    <source>
        <dbReference type="Proteomes" id="UP000799640"/>
    </source>
</evidence>
<dbReference type="Pfam" id="PF09362">
    <property type="entry name" value="DUF1996"/>
    <property type="match status" value="1"/>
</dbReference>
<dbReference type="EMBL" id="ML996690">
    <property type="protein sequence ID" value="KAF2403118.1"/>
    <property type="molecule type" value="Genomic_DNA"/>
</dbReference>
<dbReference type="AlphaFoldDB" id="A0A6G1I486"/>
<reference evidence="2" key="1">
    <citation type="journal article" date="2020" name="Stud. Mycol.">
        <title>101 Dothideomycetes genomes: a test case for predicting lifestyles and emergence of pathogens.</title>
        <authorList>
            <person name="Haridas S."/>
            <person name="Albert R."/>
            <person name="Binder M."/>
            <person name="Bloem J."/>
            <person name="Labutti K."/>
            <person name="Salamov A."/>
            <person name="Andreopoulos B."/>
            <person name="Baker S."/>
            <person name="Barry K."/>
            <person name="Bills G."/>
            <person name="Bluhm B."/>
            <person name="Cannon C."/>
            <person name="Castanera R."/>
            <person name="Culley D."/>
            <person name="Daum C."/>
            <person name="Ezra D."/>
            <person name="Gonzalez J."/>
            <person name="Henrissat B."/>
            <person name="Kuo A."/>
            <person name="Liang C."/>
            <person name="Lipzen A."/>
            <person name="Lutzoni F."/>
            <person name="Magnuson J."/>
            <person name="Mondo S."/>
            <person name="Nolan M."/>
            <person name="Ohm R."/>
            <person name="Pangilinan J."/>
            <person name="Park H.-J."/>
            <person name="Ramirez L."/>
            <person name="Alfaro M."/>
            <person name="Sun H."/>
            <person name="Tritt A."/>
            <person name="Yoshinaga Y."/>
            <person name="Zwiers L.-H."/>
            <person name="Turgeon B."/>
            <person name="Goodwin S."/>
            <person name="Spatafora J."/>
            <person name="Crous P."/>
            <person name="Grigoriev I."/>
        </authorList>
    </citation>
    <scope>NUCLEOTIDE SEQUENCE</scope>
    <source>
        <strain evidence="2">CBS 262.69</strain>
    </source>
</reference>
<sequence length="483" mass="52110">MGIAVMKAFALAFIGTTFAPFAQAFWRMPCRSFPDYVRIDPIISPGQFSDHAHLIVGGSNFGPEATYEDLRASECTSCTITDDKSAYWVPAMMFRHANGTFEPVPRTQFLVYYQLFGQEQGEYVHAFPAGFQMISGDAPRRNSTVPHEPEKSLWGPEETAPGRLIQKAHGFMCLHFNVDPPEEFLARQFMIPKDEVDTNCPDGVRAELVFPGCWNGKDLTAVGGKSHVAYSSLIINGICPEDFPVRIPTLYYEAWYATAGFNGYDGDYVMSNGDPTGYGYHGDFMSGWDPDFLQQAIDSHCSDEGVIERCPLFTLQSPEEAGTCTYNPPAAALKEHCNFPGDKLCGDNPISRGPEPAIMNIHGGPFGDSSGNYPSASAPGNYGSGEDSSAYTFLTYSPSTGSSVFGVFYDGSATGTSVSTSSSVSDVVDYGFATSSSVSKTSSQGGQCAEVPTVTVAPTQIVLVQDGTEFIIEPVTVTLTTSV</sequence>
<evidence type="ECO:0000313" key="2">
    <source>
        <dbReference type="EMBL" id="KAF2403118.1"/>
    </source>
</evidence>
<dbReference type="PANTHER" id="PTHR43662:SF7">
    <property type="entry name" value="DUF1996 DOMAIN-CONTAINING PROTEIN"/>
    <property type="match status" value="1"/>
</dbReference>
<proteinExistence type="predicted"/>
<evidence type="ECO:0000259" key="1">
    <source>
        <dbReference type="Pfam" id="PF09362"/>
    </source>
</evidence>
<organism evidence="2 3">
    <name type="scientific">Trichodelitschia bisporula</name>
    <dbReference type="NCBI Taxonomy" id="703511"/>
    <lineage>
        <taxon>Eukaryota</taxon>
        <taxon>Fungi</taxon>
        <taxon>Dikarya</taxon>
        <taxon>Ascomycota</taxon>
        <taxon>Pezizomycotina</taxon>
        <taxon>Dothideomycetes</taxon>
        <taxon>Dothideomycetes incertae sedis</taxon>
        <taxon>Phaeotrichales</taxon>
        <taxon>Phaeotrichaceae</taxon>
        <taxon>Trichodelitschia</taxon>
    </lineage>
</organism>
<dbReference type="Proteomes" id="UP000799640">
    <property type="component" value="Unassembled WGS sequence"/>
</dbReference>
<feature type="domain" description="DUF1996" evidence="1">
    <location>
        <begin position="40"/>
        <end position="288"/>
    </location>
</feature>
<protein>
    <recommendedName>
        <fullName evidence="1">DUF1996 domain-containing protein</fullName>
    </recommendedName>
</protein>
<dbReference type="OrthoDB" id="74764at2759"/>
<dbReference type="InterPro" id="IPR018535">
    <property type="entry name" value="DUF1996"/>
</dbReference>
<keyword evidence="3" id="KW-1185">Reference proteome</keyword>
<gene>
    <name evidence="2" type="ORF">EJ06DRAFT_320608</name>
</gene>
<accession>A0A6G1I486</accession>
<name>A0A6G1I486_9PEZI</name>